<gene>
    <name evidence="2" type="ORF">D7S89_11400</name>
</gene>
<proteinExistence type="predicted"/>
<dbReference type="Proteomes" id="UP000280434">
    <property type="component" value="Unassembled WGS sequence"/>
</dbReference>
<dbReference type="AlphaFoldDB" id="A0A494XFX6"/>
<keyword evidence="3" id="KW-1185">Reference proteome</keyword>
<evidence type="ECO:0000313" key="3">
    <source>
        <dbReference type="Proteomes" id="UP000280434"/>
    </source>
</evidence>
<dbReference type="SUPFAM" id="SSF52402">
    <property type="entry name" value="Adenine nucleotide alpha hydrolases-like"/>
    <property type="match status" value="1"/>
</dbReference>
<comment type="caution">
    <text evidence="2">The sequence shown here is derived from an EMBL/GenBank/DDBJ whole genome shotgun (WGS) entry which is preliminary data.</text>
</comment>
<evidence type="ECO:0000259" key="1">
    <source>
        <dbReference type="Pfam" id="PF00582"/>
    </source>
</evidence>
<dbReference type="Gene3D" id="3.40.50.620">
    <property type="entry name" value="HUPs"/>
    <property type="match status" value="1"/>
</dbReference>
<feature type="domain" description="UspA" evidence="1">
    <location>
        <begin position="3"/>
        <end position="121"/>
    </location>
</feature>
<name>A0A494XFX6_9BURK</name>
<organism evidence="2 3">
    <name type="scientific">Trinickia fusca</name>
    <dbReference type="NCBI Taxonomy" id="2419777"/>
    <lineage>
        <taxon>Bacteria</taxon>
        <taxon>Pseudomonadati</taxon>
        <taxon>Pseudomonadota</taxon>
        <taxon>Betaproteobacteria</taxon>
        <taxon>Burkholderiales</taxon>
        <taxon>Burkholderiaceae</taxon>
        <taxon>Trinickia</taxon>
    </lineage>
</organism>
<protein>
    <submittedName>
        <fullName evidence="2">Universal stress protein</fullName>
    </submittedName>
</protein>
<dbReference type="EMBL" id="RBZV01000003">
    <property type="protein sequence ID" value="RKP49550.1"/>
    <property type="molecule type" value="Genomic_DNA"/>
</dbReference>
<dbReference type="InterPro" id="IPR006016">
    <property type="entry name" value="UspA"/>
</dbReference>
<dbReference type="OrthoDB" id="5512223at2"/>
<sequence length="138" mass="15378">MLKLLIPIVEPHGAALAAQYAAAMFLRHCACEVELLEVLEPIDVGRASAFHSRSQLQRREKRSMLSGLLATRAILERAGVPCTSRRVFGEPAPTIAAYASQMQSDIVVIDASHVGLWRRFAMLARLWQLTRKPVTMLR</sequence>
<reference evidence="2 3" key="1">
    <citation type="submission" date="2018-10" db="EMBL/GenBank/DDBJ databases">
        <title>Paraburkholderia sp. 7MK8-2, isolated from soil.</title>
        <authorList>
            <person name="Gao Z.-H."/>
            <person name="Qiu L.-H."/>
        </authorList>
    </citation>
    <scope>NUCLEOTIDE SEQUENCE [LARGE SCALE GENOMIC DNA]</scope>
    <source>
        <strain evidence="2 3">7MK8-2</strain>
    </source>
</reference>
<accession>A0A494XFX6</accession>
<dbReference type="Pfam" id="PF00582">
    <property type="entry name" value="Usp"/>
    <property type="match status" value="1"/>
</dbReference>
<evidence type="ECO:0000313" key="2">
    <source>
        <dbReference type="EMBL" id="RKP49550.1"/>
    </source>
</evidence>
<dbReference type="InterPro" id="IPR014729">
    <property type="entry name" value="Rossmann-like_a/b/a_fold"/>
</dbReference>